<reference evidence="1 2" key="1">
    <citation type="submission" date="2017-11" db="EMBL/GenBank/DDBJ databases">
        <title>Draft Genome Sequence of Sporolactobacillus inulinus NBRC 111894 Isolated from Koso, a Japanese Sugar-Vegetable Fermented Beverage.</title>
        <authorList>
            <person name="Chiou T.Y."/>
            <person name="Oshima K."/>
            <person name="Suda W."/>
            <person name="Hattori M."/>
            <person name="Takahashi T."/>
        </authorList>
    </citation>
    <scope>NUCLEOTIDE SEQUENCE [LARGE SCALE GENOMIC DNA]</scope>
    <source>
        <strain evidence="1 2">NBRC111894</strain>
    </source>
</reference>
<dbReference type="Proteomes" id="UP000319716">
    <property type="component" value="Unassembled WGS sequence"/>
</dbReference>
<proteinExistence type="predicted"/>
<gene>
    <name evidence="1" type="ORF">NBRC111894_2367</name>
</gene>
<sequence length="126" mass="14417">MKERAVHEYSEMAKVMETDQVLTLSVGASQLISVICEKTNLMKRSIICRIGMRSVRKPLSAFGRALDHLHEAGPWRVYSTPVSFRLSETGSPGVRCPQRYHILFVLGQLHFARWGGRDTCHYVWLQ</sequence>
<accession>A0A4Y1ZCX4</accession>
<evidence type="ECO:0000313" key="2">
    <source>
        <dbReference type="Proteomes" id="UP000319716"/>
    </source>
</evidence>
<comment type="caution">
    <text evidence="1">The sequence shown here is derived from an EMBL/GenBank/DDBJ whole genome shotgun (WGS) entry which is preliminary data.</text>
</comment>
<protein>
    <submittedName>
        <fullName evidence="1">Uncharacterized protein</fullName>
    </submittedName>
</protein>
<evidence type="ECO:0000313" key="1">
    <source>
        <dbReference type="EMBL" id="GAY76813.1"/>
    </source>
</evidence>
<dbReference type="EMBL" id="BEXB01000017">
    <property type="protein sequence ID" value="GAY76813.1"/>
    <property type="molecule type" value="Genomic_DNA"/>
</dbReference>
<dbReference type="AlphaFoldDB" id="A0A4Y1ZCX4"/>
<organism evidence="1 2">
    <name type="scientific">Sporolactobacillus inulinus</name>
    <dbReference type="NCBI Taxonomy" id="2078"/>
    <lineage>
        <taxon>Bacteria</taxon>
        <taxon>Bacillati</taxon>
        <taxon>Bacillota</taxon>
        <taxon>Bacilli</taxon>
        <taxon>Bacillales</taxon>
        <taxon>Sporolactobacillaceae</taxon>
        <taxon>Sporolactobacillus</taxon>
    </lineage>
</organism>
<name>A0A4Y1ZCX4_9BACL</name>